<dbReference type="PANTHER" id="PTHR42912">
    <property type="entry name" value="METHYLTRANSFERASE"/>
    <property type="match status" value="1"/>
</dbReference>
<reference evidence="3" key="1">
    <citation type="journal article" date="2019" name="Int. J. Syst. Evol. Microbiol.">
        <title>The Global Catalogue of Microorganisms (GCM) 10K type strain sequencing project: providing services to taxonomists for standard genome sequencing and annotation.</title>
        <authorList>
            <consortium name="The Broad Institute Genomics Platform"/>
            <consortium name="The Broad Institute Genome Sequencing Center for Infectious Disease"/>
            <person name="Wu L."/>
            <person name="Ma J."/>
        </authorList>
    </citation>
    <scope>NUCLEOTIDE SEQUENCE [LARGE SCALE GENOMIC DNA]</scope>
    <source>
        <strain evidence="3">JCM 17810</strain>
    </source>
</reference>
<dbReference type="SUPFAM" id="SSF53335">
    <property type="entry name" value="S-adenosyl-L-methionine-dependent methyltransferases"/>
    <property type="match status" value="1"/>
</dbReference>
<dbReference type="Proteomes" id="UP001500622">
    <property type="component" value="Unassembled WGS sequence"/>
</dbReference>
<evidence type="ECO:0000259" key="1">
    <source>
        <dbReference type="Pfam" id="PF08241"/>
    </source>
</evidence>
<evidence type="ECO:0000313" key="3">
    <source>
        <dbReference type="Proteomes" id="UP001500622"/>
    </source>
</evidence>
<sequence length="192" mass="20487">MGISATFYDRTSGRLARGLYRRVASDVQRTAAEGAPAASARHDASVLDIGAGTGRVLFELHHIAPALELTGIDISPDMVAVARRNTAGTGIAVDVGDVSALPYADASFDVAVSTLSMHHWPDQAAAVAEIARVLRPGGTLLVYDFASTDASALSRSARDDGPFTGRPPLRKRLRLMRLLPRPVLARYRLVRS</sequence>
<dbReference type="EMBL" id="BAABGN010000011">
    <property type="protein sequence ID" value="GAA4427282.1"/>
    <property type="molecule type" value="Genomic_DNA"/>
</dbReference>
<organism evidence="2 3">
    <name type="scientific">Georgenia halophila</name>
    <dbReference type="NCBI Taxonomy" id="620889"/>
    <lineage>
        <taxon>Bacteria</taxon>
        <taxon>Bacillati</taxon>
        <taxon>Actinomycetota</taxon>
        <taxon>Actinomycetes</taxon>
        <taxon>Micrococcales</taxon>
        <taxon>Bogoriellaceae</taxon>
        <taxon>Georgenia</taxon>
    </lineage>
</organism>
<feature type="domain" description="Methyltransferase type 11" evidence="1">
    <location>
        <begin position="47"/>
        <end position="141"/>
    </location>
</feature>
<dbReference type="PANTHER" id="PTHR42912:SF93">
    <property type="entry name" value="N6-ADENOSINE-METHYLTRANSFERASE TMT1A"/>
    <property type="match status" value="1"/>
</dbReference>
<proteinExistence type="predicted"/>
<dbReference type="InterPro" id="IPR029063">
    <property type="entry name" value="SAM-dependent_MTases_sf"/>
</dbReference>
<name>A0ABP8LEW8_9MICO</name>
<keyword evidence="3" id="KW-1185">Reference proteome</keyword>
<protein>
    <recommendedName>
        <fullName evidence="1">Methyltransferase type 11 domain-containing protein</fullName>
    </recommendedName>
</protein>
<comment type="caution">
    <text evidence="2">The sequence shown here is derived from an EMBL/GenBank/DDBJ whole genome shotgun (WGS) entry which is preliminary data.</text>
</comment>
<dbReference type="RefSeq" id="WP_345216786.1">
    <property type="nucleotide sequence ID" value="NZ_BAABGN010000011.1"/>
</dbReference>
<dbReference type="InterPro" id="IPR013216">
    <property type="entry name" value="Methyltransf_11"/>
</dbReference>
<dbReference type="InterPro" id="IPR050508">
    <property type="entry name" value="Methyltransf_Superfamily"/>
</dbReference>
<accession>A0ABP8LEW8</accession>
<evidence type="ECO:0000313" key="2">
    <source>
        <dbReference type="EMBL" id="GAA4427282.1"/>
    </source>
</evidence>
<dbReference type="Gene3D" id="3.40.50.150">
    <property type="entry name" value="Vaccinia Virus protein VP39"/>
    <property type="match status" value="1"/>
</dbReference>
<gene>
    <name evidence="2" type="ORF">GCM10023169_27070</name>
</gene>
<dbReference type="CDD" id="cd02440">
    <property type="entry name" value="AdoMet_MTases"/>
    <property type="match status" value="1"/>
</dbReference>
<dbReference type="Pfam" id="PF08241">
    <property type="entry name" value="Methyltransf_11"/>
    <property type="match status" value="1"/>
</dbReference>